<feature type="binding site" evidence="8">
    <location>
        <position position="27"/>
    </location>
    <ligand>
        <name>Zn(2+)</name>
        <dbReference type="ChEBI" id="CHEBI:29105"/>
        <label>1</label>
    </ligand>
</feature>
<comment type="subunit">
    <text evidence="2">Component of the RNA polymerase II (Pol II) complex consisting of 12 subunits.</text>
</comment>
<keyword evidence="3 8" id="KW-0479">Metal-binding</keyword>
<dbReference type="SMART" id="SM00661">
    <property type="entry name" value="RPOL9"/>
    <property type="match status" value="1"/>
</dbReference>
<dbReference type="SUPFAM" id="SSF57783">
    <property type="entry name" value="Zinc beta-ribbon"/>
    <property type="match status" value="2"/>
</dbReference>
<dbReference type="GO" id="GO:0003676">
    <property type="term" value="F:nucleic acid binding"/>
    <property type="evidence" value="ECO:0007669"/>
    <property type="project" value="InterPro"/>
</dbReference>
<gene>
    <name evidence="12" type="ORF">AB675_886</name>
</gene>
<evidence type="ECO:0000256" key="9">
    <source>
        <dbReference type="PIRSR" id="PIRSR005586-2"/>
    </source>
</evidence>
<evidence type="ECO:0000256" key="2">
    <source>
        <dbReference type="ARBA" id="ARBA00011730"/>
    </source>
</evidence>
<dbReference type="FunFam" id="2.20.25.10:FF:000016">
    <property type="entry name" value="DNA-directed RNA polymerase II subunit RPB9"/>
    <property type="match status" value="1"/>
</dbReference>
<dbReference type="GO" id="GO:0008270">
    <property type="term" value="F:zinc ion binding"/>
    <property type="evidence" value="ECO:0007669"/>
    <property type="project" value="UniProtKB-KW"/>
</dbReference>
<name>A0A0N1P4A1_9EURO</name>
<evidence type="ECO:0000256" key="4">
    <source>
        <dbReference type="ARBA" id="ARBA00022771"/>
    </source>
</evidence>
<feature type="binding site" evidence="8">
    <location>
        <position position="48"/>
    </location>
    <ligand>
        <name>Zn(2+)</name>
        <dbReference type="ChEBI" id="CHEBI:29105"/>
        <label>1</label>
    </ligand>
</feature>
<feature type="binding site" evidence="8">
    <location>
        <position position="97"/>
    </location>
    <ligand>
        <name>Zn(2+)</name>
        <dbReference type="ChEBI" id="CHEBI:29105"/>
        <label>2</label>
    </ligand>
</feature>
<dbReference type="GO" id="GO:0006367">
    <property type="term" value="P:transcription initiation at RNA polymerase II promoter"/>
    <property type="evidence" value="ECO:0007669"/>
    <property type="project" value="TreeGrafter"/>
</dbReference>
<dbReference type="VEuPathDB" id="FungiDB:AB675_886"/>
<dbReference type="CDD" id="cd10508">
    <property type="entry name" value="Zn-ribbon_RPB9"/>
    <property type="match status" value="1"/>
</dbReference>
<evidence type="ECO:0000256" key="10">
    <source>
        <dbReference type="RuleBase" id="RU003474"/>
    </source>
</evidence>
<dbReference type="SMART" id="SM00440">
    <property type="entry name" value="ZnF_C2C2"/>
    <property type="match status" value="1"/>
</dbReference>
<keyword evidence="7 10" id="KW-0240">DNA-directed RNA polymerase</keyword>
<keyword evidence="7 10" id="KW-0804">Transcription</keyword>
<dbReference type="EMBL" id="LFJN01000001">
    <property type="protein sequence ID" value="KPI45415.1"/>
    <property type="molecule type" value="Genomic_DNA"/>
</dbReference>
<dbReference type="OrthoDB" id="282270at2759"/>
<evidence type="ECO:0000256" key="3">
    <source>
        <dbReference type="ARBA" id="ARBA00022723"/>
    </source>
</evidence>
<keyword evidence="13" id="KW-1185">Reference proteome</keyword>
<dbReference type="Pfam" id="PF01096">
    <property type="entry name" value="Zn_ribbon_TFIIS"/>
    <property type="match status" value="1"/>
</dbReference>
<evidence type="ECO:0000313" key="12">
    <source>
        <dbReference type="EMBL" id="KPI45415.1"/>
    </source>
</evidence>
<organism evidence="12 13">
    <name type="scientific">Cyphellophora attinorum</name>
    <dbReference type="NCBI Taxonomy" id="1664694"/>
    <lineage>
        <taxon>Eukaryota</taxon>
        <taxon>Fungi</taxon>
        <taxon>Dikarya</taxon>
        <taxon>Ascomycota</taxon>
        <taxon>Pezizomycotina</taxon>
        <taxon>Eurotiomycetes</taxon>
        <taxon>Chaetothyriomycetidae</taxon>
        <taxon>Chaetothyriales</taxon>
        <taxon>Cyphellophoraceae</taxon>
        <taxon>Cyphellophora</taxon>
    </lineage>
</organism>
<dbReference type="PROSITE" id="PS51133">
    <property type="entry name" value="ZF_TFIIS_2"/>
    <property type="match status" value="1"/>
</dbReference>
<dbReference type="InterPro" id="IPR012164">
    <property type="entry name" value="Rpa12/Rpb9/Rpc10/TFS"/>
</dbReference>
<dbReference type="InterPro" id="IPR034012">
    <property type="entry name" value="Zn_ribbon_RPB9_C"/>
</dbReference>
<feature type="domain" description="TFIIS-type" evidence="11">
    <location>
        <begin position="90"/>
        <end position="130"/>
    </location>
</feature>
<dbReference type="GeneID" id="28741223"/>
<comment type="function">
    <text evidence="7">DNA-dependent RNA polymerase catalyzes the transcription of DNA into RNA using the four ribonucleoside triphosphates as substrates.</text>
</comment>
<dbReference type="InterPro" id="IPR001529">
    <property type="entry name" value="Zn_ribbon_RPB9"/>
</dbReference>
<dbReference type="InterPro" id="IPR001222">
    <property type="entry name" value="Znf_TFIIS"/>
</dbReference>
<evidence type="ECO:0000313" key="13">
    <source>
        <dbReference type="Proteomes" id="UP000038010"/>
    </source>
</evidence>
<dbReference type="GO" id="GO:0005730">
    <property type="term" value="C:nucleolus"/>
    <property type="evidence" value="ECO:0007669"/>
    <property type="project" value="UniProtKB-SubCell"/>
</dbReference>
<evidence type="ECO:0000256" key="6">
    <source>
        <dbReference type="ARBA" id="ARBA00023242"/>
    </source>
</evidence>
<sequence>MSAVGSPAADGGNAVSTEVNYKFCQECSNLLYPKETRAGDGWVLTYFCKACHHVESSNPSCTFRRELGNNVTETAGVTTDVANDPTLPRAQQGCPRCREKDTVYFQSQQRGGDTTMKLYYVCLNCHHVFTTV</sequence>
<feature type="binding site" evidence="8">
    <location>
        <position position="94"/>
    </location>
    <ligand>
        <name>Zn(2+)</name>
        <dbReference type="ChEBI" id="CHEBI:29105"/>
        <label>2</label>
    </ligand>
</feature>
<dbReference type="PANTHER" id="PTHR11239:SF1">
    <property type="entry name" value="DNA-DIRECTED RNA POLYMERASE II SUBUNIT RPB9"/>
    <property type="match status" value="1"/>
</dbReference>
<comment type="subcellular location">
    <subcellularLocation>
        <location evidence="1">Nucleus</location>
        <location evidence="1">Nucleolus</location>
    </subcellularLocation>
</comment>
<dbReference type="PANTHER" id="PTHR11239">
    <property type="entry name" value="DNA-DIRECTED RNA POLYMERASE"/>
    <property type="match status" value="1"/>
</dbReference>
<comment type="caution">
    <text evidence="12">The sequence shown here is derived from an EMBL/GenBank/DDBJ whole genome shotgun (WGS) entry which is preliminary data.</text>
</comment>
<keyword evidence="5 8" id="KW-0862">Zinc</keyword>
<feature type="binding site" evidence="8">
    <location>
        <position position="51"/>
    </location>
    <ligand>
        <name>Zn(2+)</name>
        <dbReference type="ChEBI" id="CHEBI:29105"/>
        <label>1</label>
    </ligand>
</feature>
<evidence type="ECO:0000256" key="7">
    <source>
        <dbReference type="PIRNR" id="PIRNR005586"/>
    </source>
</evidence>
<comment type="similarity">
    <text evidence="7 10">Belongs to the archaeal rpoM/eukaryotic RPA12/RPB9/RPC11 RNA polymerase family.</text>
</comment>
<dbReference type="PIRSF" id="PIRSF005586">
    <property type="entry name" value="RNApol_RpoM"/>
    <property type="match status" value="1"/>
</dbReference>
<feature type="zinc finger region" description="C4-type" evidence="9">
    <location>
        <begin position="24"/>
        <end position="51"/>
    </location>
</feature>
<protein>
    <recommendedName>
        <fullName evidence="7">DNA-directed RNA polymerase subunit</fullName>
    </recommendedName>
</protein>
<proteinExistence type="inferred from homology"/>
<dbReference type="GO" id="GO:0006283">
    <property type="term" value="P:transcription-coupled nucleotide-excision repair"/>
    <property type="evidence" value="ECO:0007669"/>
    <property type="project" value="TreeGrafter"/>
</dbReference>
<dbReference type="GO" id="GO:0001193">
    <property type="term" value="P:maintenance of transcriptional fidelity during transcription elongation by RNA polymerase II"/>
    <property type="evidence" value="ECO:0007669"/>
    <property type="project" value="TreeGrafter"/>
</dbReference>
<dbReference type="AlphaFoldDB" id="A0A0N1P4A1"/>
<accession>A0A0N1P4A1</accession>
<keyword evidence="4 9" id="KW-0863">Zinc-finger</keyword>
<dbReference type="Gene3D" id="2.20.25.10">
    <property type="match status" value="2"/>
</dbReference>
<reference evidence="12 13" key="1">
    <citation type="submission" date="2015-06" db="EMBL/GenBank/DDBJ databases">
        <title>Draft genome of the ant-associated black yeast Phialophora attae CBS 131958.</title>
        <authorList>
            <person name="Moreno L.F."/>
            <person name="Stielow B.J."/>
            <person name="de Hoog S."/>
            <person name="Vicente V.A."/>
            <person name="Weiss V.A."/>
            <person name="de Vries M."/>
            <person name="Cruz L.M."/>
            <person name="Souza E.M."/>
        </authorList>
    </citation>
    <scope>NUCLEOTIDE SEQUENCE [LARGE SCALE GENOMIC DNA]</scope>
    <source>
        <strain evidence="12 13">CBS 131958</strain>
    </source>
</reference>
<feature type="binding site" evidence="8">
    <location>
        <position position="24"/>
    </location>
    <ligand>
        <name>Zn(2+)</name>
        <dbReference type="ChEBI" id="CHEBI:29105"/>
        <label>1</label>
    </ligand>
</feature>
<dbReference type="RefSeq" id="XP_018005378.1">
    <property type="nucleotide sequence ID" value="XM_018149353.1"/>
</dbReference>
<keyword evidence="6 7" id="KW-0539">Nucleus</keyword>
<evidence type="ECO:0000256" key="1">
    <source>
        <dbReference type="ARBA" id="ARBA00004604"/>
    </source>
</evidence>
<feature type="binding site" evidence="8">
    <location>
        <position position="122"/>
    </location>
    <ligand>
        <name>Zn(2+)</name>
        <dbReference type="ChEBI" id="CHEBI:29105"/>
        <label>2</label>
    </ligand>
</feature>
<evidence type="ECO:0000259" key="11">
    <source>
        <dbReference type="PROSITE" id="PS51133"/>
    </source>
</evidence>
<evidence type="ECO:0000256" key="5">
    <source>
        <dbReference type="ARBA" id="ARBA00022833"/>
    </source>
</evidence>
<feature type="binding site" evidence="8">
    <location>
        <position position="125"/>
    </location>
    <ligand>
        <name>Zn(2+)</name>
        <dbReference type="ChEBI" id="CHEBI:29105"/>
        <label>2</label>
    </ligand>
</feature>
<dbReference type="GO" id="GO:0003899">
    <property type="term" value="F:DNA-directed RNA polymerase activity"/>
    <property type="evidence" value="ECO:0007669"/>
    <property type="project" value="InterPro"/>
</dbReference>
<dbReference type="STRING" id="1664694.A0A0N1P4A1"/>
<dbReference type="Proteomes" id="UP000038010">
    <property type="component" value="Unassembled WGS sequence"/>
</dbReference>
<evidence type="ECO:0000256" key="8">
    <source>
        <dbReference type="PIRSR" id="PIRSR005586-1"/>
    </source>
</evidence>
<dbReference type="GO" id="GO:0005665">
    <property type="term" value="C:RNA polymerase II, core complex"/>
    <property type="evidence" value="ECO:0007669"/>
    <property type="project" value="TreeGrafter"/>
</dbReference>